<reference evidence="3 4" key="1">
    <citation type="journal article" date="2023" name="Microbiol. Spectr.">
        <title>Symbiosis of Carpenter Bees with Uncharacterized Lactic Acid Bacteria Showing NAD Auxotrophy.</title>
        <authorList>
            <person name="Kawasaki S."/>
            <person name="Ozawa K."/>
            <person name="Mori T."/>
            <person name="Yamamoto A."/>
            <person name="Ito M."/>
            <person name="Ohkuma M."/>
            <person name="Sakamoto M."/>
            <person name="Matsutani M."/>
        </authorList>
    </citation>
    <scope>NUCLEOTIDE SEQUENCE [LARGE SCALE GENOMIC DNA]</scope>
    <source>
        <strain evidence="3 4">Kim37-2</strain>
    </source>
</reference>
<sequence>MRCKVYSYLPAQTRQLREQIFVQEQGFQQEFDEIDEHCQHLLAFADPSERAGMDAPDLPQNANTGERVESRGELQEPQAIATARFFASTPSGEPLAADQAEGAATYTVGRVAVDQAWRGQHIGTLVLATAEAAISQRGGQTVVLHAQEQAQDFYHKQGYQAFGERDFDEDCPHVWMRKELKSSSPHIQHMWPLGSRSGSAASQAEPNAENARKSEE</sequence>
<feature type="region of interest" description="Disordered" evidence="1">
    <location>
        <begin position="49"/>
        <end position="74"/>
    </location>
</feature>
<feature type="region of interest" description="Disordered" evidence="1">
    <location>
        <begin position="185"/>
        <end position="216"/>
    </location>
</feature>
<dbReference type="InterPro" id="IPR016181">
    <property type="entry name" value="Acyl_CoA_acyltransferase"/>
</dbReference>
<proteinExistence type="predicted"/>
<protein>
    <recommendedName>
        <fullName evidence="2">N-acetyltransferase domain-containing protein</fullName>
    </recommendedName>
</protein>
<evidence type="ECO:0000313" key="4">
    <source>
        <dbReference type="Proteomes" id="UP001321766"/>
    </source>
</evidence>
<dbReference type="Proteomes" id="UP001321766">
    <property type="component" value="Chromosome"/>
</dbReference>
<dbReference type="Pfam" id="PF13673">
    <property type="entry name" value="Acetyltransf_10"/>
    <property type="match status" value="1"/>
</dbReference>
<dbReference type="PANTHER" id="PTHR13355:SF22">
    <property type="entry name" value="SLL0786 PROTEIN"/>
    <property type="match status" value="1"/>
</dbReference>
<evidence type="ECO:0000256" key="1">
    <source>
        <dbReference type="SAM" id="MobiDB-lite"/>
    </source>
</evidence>
<organism evidence="3 4">
    <name type="scientific">Bombiscardovia nodaiensis</name>
    <dbReference type="NCBI Taxonomy" id="2932181"/>
    <lineage>
        <taxon>Bacteria</taxon>
        <taxon>Bacillati</taxon>
        <taxon>Actinomycetota</taxon>
        <taxon>Actinomycetes</taxon>
        <taxon>Bifidobacteriales</taxon>
        <taxon>Bifidobacteriaceae</taxon>
        <taxon>Bombiscardovia</taxon>
    </lineage>
</organism>
<feature type="domain" description="N-acetyltransferase" evidence="2">
    <location>
        <begin position="42"/>
        <end position="181"/>
    </location>
</feature>
<accession>A0ABM8B9H5</accession>
<feature type="compositionally biased region" description="Polar residues" evidence="1">
    <location>
        <begin position="196"/>
        <end position="205"/>
    </location>
</feature>
<evidence type="ECO:0000313" key="3">
    <source>
        <dbReference type="EMBL" id="BDR53551.1"/>
    </source>
</evidence>
<keyword evidence="4" id="KW-1185">Reference proteome</keyword>
<gene>
    <name evidence="3" type="ORF">KIM372_14580</name>
</gene>
<dbReference type="CDD" id="cd04301">
    <property type="entry name" value="NAT_SF"/>
    <property type="match status" value="1"/>
</dbReference>
<dbReference type="InterPro" id="IPR039143">
    <property type="entry name" value="GNPNAT1-like"/>
</dbReference>
<dbReference type="PROSITE" id="PS51186">
    <property type="entry name" value="GNAT"/>
    <property type="match status" value="1"/>
</dbReference>
<evidence type="ECO:0000259" key="2">
    <source>
        <dbReference type="PROSITE" id="PS51186"/>
    </source>
</evidence>
<dbReference type="PANTHER" id="PTHR13355">
    <property type="entry name" value="GLUCOSAMINE 6-PHOSPHATE N-ACETYLTRANSFERASE"/>
    <property type="match status" value="1"/>
</dbReference>
<dbReference type="SUPFAM" id="SSF55729">
    <property type="entry name" value="Acyl-CoA N-acyltransferases (Nat)"/>
    <property type="match status" value="1"/>
</dbReference>
<dbReference type="Gene3D" id="3.40.630.30">
    <property type="match status" value="1"/>
</dbReference>
<dbReference type="EMBL" id="AP026798">
    <property type="protein sequence ID" value="BDR53551.1"/>
    <property type="molecule type" value="Genomic_DNA"/>
</dbReference>
<dbReference type="InterPro" id="IPR000182">
    <property type="entry name" value="GNAT_dom"/>
</dbReference>
<name>A0ABM8B9H5_9BIFI</name>